<dbReference type="CDD" id="cd06578">
    <property type="entry name" value="HemD"/>
    <property type="match status" value="1"/>
</dbReference>
<evidence type="ECO:0000256" key="6">
    <source>
        <dbReference type="RuleBase" id="RU003960"/>
    </source>
</evidence>
<evidence type="ECO:0000313" key="10">
    <source>
        <dbReference type="Proteomes" id="UP000886741"/>
    </source>
</evidence>
<dbReference type="SUPFAM" id="SSF53790">
    <property type="entry name" value="Tetrapyrrole methylase"/>
    <property type="match status" value="1"/>
</dbReference>
<evidence type="ECO:0000256" key="3">
    <source>
        <dbReference type="ARBA" id="ARBA00022679"/>
    </source>
</evidence>
<evidence type="ECO:0000256" key="1">
    <source>
        <dbReference type="ARBA" id="ARBA00012162"/>
    </source>
</evidence>
<dbReference type="EC" id="2.1.1.107" evidence="1"/>
<gene>
    <name evidence="9" type="primary">cobA</name>
    <name evidence="9" type="ORF">IAA83_09670</name>
</gene>
<dbReference type="NCBIfam" id="TIGR01469">
    <property type="entry name" value="cobA_cysG_Cterm"/>
    <property type="match status" value="1"/>
</dbReference>
<dbReference type="FunFam" id="3.30.950.10:FF:000001">
    <property type="entry name" value="Siroheme synthase"/>
    <property type="match status" value="1"/>
</dbReference>
<dbReference type="Pfam" id="PF02602">
    <property type="entry name" value="HEM4"/>
    <property type="match status" value="1"/>
</dbReference>
<dbReference type="Proteomes" id="UP000886741">
    <property type="component" value="Unassembled WGS sequence"/>
</dbReference>
<keyword evidence="2 6" id="KW-0489">Methyltransferase</keyword>
<accession>A0A9D1FB38</accession>
<dbReference type="InterPro" id="IPR003043">
    <property type="entry name" value="Uropor_MeTrfase_CS"/>
</dbReference>
<dbReference type="InterPro" id="IPR050161">
    <property type="entry name" value="Siro_Cobalamin_biosynth"/>
</dbReference>
<comment type="similarity">
    <text evidence="6">Belongs to the precorrin methyltransferase family.</text>
</comment>
<dbReference type="FunFam" id="3.40.1010.10:FF:000001">
    <property type="entry name" value="Siroheme synthase"/>
    <property type="match status" value="1"/>
</dbReference>
<dbReference type="CDD" id="cd11642">
    <property type="entry name" value="SUMT"/>
    <property type="match status" value="1"/>
</dbReference>
<evidence type="ECO:0000259" key="7">
    <source>
        <dbReference type="Pfam" id="PF00590"/>
    </source>
</evidence>
<organism evidence="9 10">
    <name type="scientific">Candidatus Avoscillospira avistercoris</name>
    <dbReference type="NCBI Taxonomy" id="2840707"/>
    <lineage>
        <taxon>Bacteria</taxon>
        <taxon>Bacillati</taxon>
        <taxon>Bacillota</taxon>
        <taxon>Clostridia</taxon>
        <taxon>Eubacteriales</taxon>
        <taxon>Oscillospiraceae</taxon>
        <taxon>Oscillospiraceae incertae sedis</taxon>
        <taxon>Candidatus Avoscillospira</taxon>
    </lineage>
</organism>
<dbReference type="PANTHER" id="PTHR45790:SF3">
    <property type="entry name" value="S-ADENOSYL-L-METHIONINE-DEPENDENT UROPORPHYRINOGEN III METHYLTRANSFERASE, CHLOROPLASTIC"/>
    <property type="match status" value="1"/>
</dbReference>
<sequence>MSGKVFLIGAGPSDAGLLTCKAKEILQSADVVVYDALVGEAILAMVPPEAECINVGKRARNHTRSQWQINEILLEEAQKGKRVVRLKGGDPFLFGRGGEELELLAQNNIPFEIVPGITSAIAVPAYNGIPVTHRDFCSSLHIITAHKKADEPLDIDFDALVRTKGTLVFLMGVTALPAICQGLLDAGMEPDMPAAVLHRGTSARQKRVVATVATLPEAAAQMEAPSIIVVGKVCALSQEFAWAEQRPLFGNRYLVTRPRERAGVLASRLRDLGGEVVEFPTIELHAMDGVSLDGLDDSTWLVLTSPSGVKIFFDLLKQQHKDVRSLAHLNVAALGSATAKELEQHGILADLTPATYDARNLGVALAAKLQPGDKVFIARAKQGSPELTEQLNSVPWADVLDVATYETVLTRPAILEPLELLDGRTWAVFTSASTVRGFAAAAGTEDLSQVNALCIGKQTEAQAKQYGMTTKTAAAATMDALVELALACAKEEH</sequence>
<dbReference type="GO" id="GO:0004851">
    <property type="term" value="F:uroporphyrin-III C-methyltransferase activity"/>
    <property type="evidence" value="ECO:0007669"/>
    <property type="project" value="UniProtKB-EC"/>
</dbReference>
<reference evidence="9" key="2">
    <citation type="journal article" date="2021" name="PeerJ">
        <title>Extensive microbial diversity within the chicken gut microbiome revealed by metagenomics and culture.</title>
        <authorList>
            <person name="Gilroy R."/>
            <person name="Ravi A."/>
            <person name="Getino M."/>
            <person name="Pursley I."/>
            <person name="Horton D.L."/>
            <person name="Alikhan N.F."/>
            <person name="Baker D."/>
            <person name="Gharbi K."/>
            <person name="Hall N."/>
            <person name="Watson M."/>
            <person name="Adriaenssens E.M."/>
            <person name="Foster-Nyarko E."/>
            <person name="Jarju S."/>
            <person name="Secka A."/>
            <person name="Antonio M."/>
            <person name="Oren A."/>
            <person name="Chaudhuri R.R."/>
            <person name="La Ragione R."/>
            <person name="Hildebrand F."/>
            <person name="Pallen M.J."/>
        </authorList>
    </citation>
    <scope>NUCLEOTIDE SEQUENCE</scope>
    <source>
        <strain evidence="9">ChiBcec16-1751</strain>
    </source>
</reference>
<dbReference type="Gene3D" id="3.40.50.10090">
    <property type="match status" value="2"/>
</dbReference>
<evidence type="ECO:0000256" key="4">
    <source>
        <dbReference type="ARBA" id="ARBA00022691"/>
    </source>
</evidence>
<keyword evidence="5" id="KW-0627">Porphyrin biosynthesis</keyword>
<dbReference type="InterPro" id="IPR014777">
    <property type="entry name" value="4pyrrole_Mease_sub1"/>
</dbReference>
<dbReference type="InterPro" id="IPR035996">
    <property type="entry name" value="4pyrrol_Methylase_sf"/>
</dbReference>
<dbReference type="InterPro" id="IPR003754">
    <property type="entry name" value="4pyrrol_synth_uPrphyn_synth"/>
</dbReference>
<dbReference type="GO" id="GO:0032259">
    <property type="term" value="P:methylation"/>
    <property type="evidence" value="ECO:0007669"/>
    <property type="project" value="UniProtKB-KW"/>
</dbReference>
<dbReference type="Gene3D" id="3.40.1010.10">
    <property type="entry name" value="Cobalt-precorrin-4 Transmethylase, Domain 1"/>
    <property type="match status" value="1"/>
</dbReference>
<keyword evidence="3 6" id="KW-0808">Transferase</keyword>
<dbReference type="GO" id="GO:0004852">
    <property type="term" value="F:uroporphyrinogen-III synthase activity"/>
    <property type="evidence" value="ECO:0007669"/>
    <property type="project" value="InterPro"/>
</dbReference>
<evidence type="ECO:0000259" key="8">
    <source>
        <dbReference type="Pfam" id="PF02602"/>
    </source>
</evidence>
<dbReference type="SUPFAM" id="SSF69618">
    <property type="entry name" value="HemD-like"/>
    <property type="match status" value="1"/>
</dbReference>
<dbReference type="PANTHER" id="PTHR45790">
    <property type="entry name" value="SIROHEME SYNTHASE-RELATED"/>
    <property type="match status" value="1"/>
</dbReference>
<dbReference type="PROSITE" id="PS00840">
    <property type="entry name" value="SUMT_2"/>
    <property type="match status" value="1"/>
</dbReference>
<dbReference type="Gene3D" id="3.30.950.10">
    <property type="entry name" value="Methyltransferase, Cobalt-precorrin-4 Transmethylase, Domain 2"/>
    <property type="match status" value="1"/>
</dbReference>
<evidence type="ECO:0000256" key="2">
    <source>
        <dbReference type="ARBA" id="ARBA00022603"/>
    </source>
</evidence>
<comment type="caution">
    <text evidence="9">The sequence shown here is derived from an EMBL/GenBank/DDBJ whole genome shotgun (WGS) entry which is preliminary data.</text>
</comment>
<evidence type="ECO:0000256" key="5">
    <source>
        <dbReference type="ARBA" id="ARBA00023244"/>
    </source>
</evidence>
<dbReference type="InterPro" id="IPR014776">
    <property type="entry name" value="4pyrrole_Mease_sub2"/>
</dbReference>
<dbReference type="InterPro" id="IPR036108">
    <property type="entry name" value="4pyrrol_syn_uPrphyn_synt_sf"/>
</dbReference>
<reference evidence="9" key="1">
    <citation type="submission" date="2020-10" db="EMBL/GenBank/DDBJ databases">
        <authorList>
            <person name="Gilroy R."/>
        </authorList>
    </citation>
    <scope>NUCLEOTIDE SEQUENCE</scope>
    <source>
        <strain evidence="9">ChiBcec16-1751</strain>
    </source>
</reference>
<dbReference type="GO" id="GO:0019354">
    <property type="term" value="P:siroheme biosynthetic process"/>
    <property type="evidence" value="ECO:0007669"/>
    <property type="project" value="InterPro"/>
</dbReference>
<dbReference type="EMBL" id="DVJJ01000147">
    <property type="protein sequence ID" value="HIS65613.1"/>
    <property type="molecule type" value="Genomic_DNA"/>
</dbReference>
<protein>
    <recommendedName>
        <fullName evidence="1">uroporphyrinogen-III C-methyltransferase</fullName>
        <ecNumber evidence="1">2.1.1.107</ecNumber>
    </recommendedName>
</protein>
<evidence type="ECO:0000313" key="9">
    <source>
        <dbReference type="EMBL" id="HIS65613.1"/>
    </source>
</evidence>
<proteinExistence type="inferred from homology"/>
<dbReference type="AlphaFoldDB" id="A0A9D1FB38"/>
<dbReference type="InterPro" id="IPR000878">
    <property type="entry name" value="4pyrrol_Mease"/>
</dbReference>
<name>A0A9D1FB38_9FIRM</name>
<feature type="domain" description="Tetrapyrrole biosynthesis uroporphyrinogen III synthase" evidence="8">
    <location>
        <begin position="265"/>
        <end position="483"/>
    </location>
</feature>
<dbReference type="InterPro" id="IPR006366">
    <property type="entry name" value="CobA/CysG_C"/>
</dbReference>
<keyword evidence="4" id="KW-0949">S-adenosyl-L-methionine</keyword>
<dbReference type="NCBIfam" id="NF004790">
    <property type="entry name" value="PRK06136.1"/>
    <property type="match status" value="1"/>
</dbReference>
<feature type="domain" description="Tetrapyrrole methylase" evidence="7">
    <location>
        <begin position="4"/>
        <end position="215"/>
    </location>
</feature>
<dbReference type="Pfam" id="PF00590">
    <property type="entry name" value="TP_methylase"/>
    <property type="match status" value="1"/>
</dbReference>